<name>A0A1I6B440_9GAMM</name>
<reference evidence="1 2" key="1">
    <citation type="submission" date="2016-10" db="EMBL/GenBank/DDBJ databases">
        <authorList>
            <person name="de Groot N.N."/>
        </authorList>
    </citation>
    <scope>NUCLEOTIDE SEQUENCE [LARGE SCALE GENOMIC DNA]</scope>
    <source>
        <strain evidence="1 2">JCM 18415</strain>
    </source>
</reference>
<sequence>MRGLLMLMLVIWSCWGLADTLVWGKLRDGDLYLNTEREATLSLRWQPAWQADANHEQLYLLDGHGRLMHQIDVDASQTRGVRQFALGPGDGDHRLSVPGYSFRAWEVELPGYVQALYEPVKLHFNSEVGPGVQLYFRVAARQQASLAGKYHGGVNLLVATRLSDGRQVRLPLREHEQYWAFDNLPLPDSERDEIWRLDLGGQGKAAFWLDGTDNLFAMKVQHLRQVQLPPGQVELTLGAARVGRTPELGVALPYTDPPEAVHPLLRELGLRAATYYSFVDVLPEQPGREIGYRRLYAEEFGLRTSVTLLAGTGRRAVLAADPQTLAGLAAWLADSALLGQGPHYLGFADEPNLNYPDYPSFARYFGRMLEALQGDPRAAQAGIRVVAPASSRWLDGPFRPGAARRRGVDWTQQLLAQYSDRIDALAWHEWMVRDLLATRRYRQSVAAAARLVGLDEHGRPRKALLLDQTNISSGAALSPYEQDSHFAALWWASVVINSSQDGLLELLSWFLAADEPDYPKGMLRMDESGSFQPKPVAQAQALIARHWLPQVQELANDAFEVDALALAGGQRRAVLGVNKVGREQQVRLIGLPDDCRGLRLEGLGPEGPLASHAIDCTEGQGRFRVPGNTLFILYWEV</sequence>
<dbReference type="InterPro" id="IPR017853">
    <property type="entry name" value="GH"/>
</dbReference>
<dbReference type="STRING" id="1002526.SAMN05216578_103110"/>
<evidence type="ECO:0000313" key="1">
    <source>
        <dbReference type="EMBL" id="SFQ75674.1"/>
    </source>
</evidence>
<organism evidence="1 2">
    <name type="scientific">Halopseudomonas formosensis</name>
    <dbReference type="NCBI Taxonomy" id="1002526"/>
    <lineage>
        <taxon>Bacteria</taxon>
        <taxon>Pseudomonadati</taxon>
        <taxon>Pseudomonadota</taxon>
        <taxon>Gammaproteobacteria</taxon>
        <taxon>Pseudomonadales</taxon>
        <taxon>Pseudomonadaceae</taxon>
        <taxon>Halopseudomonas</taxon>
    </lineage>
</organism>
<protein>
    <submittedName>
        <fullName evidence="1">Uncharacterized protein</fullName>
    </submittedName>
</protein>
<dbReference type="AlphaFoldDB" id="A0A1I6B440"/>
<gene>
    <name evidence="1" type="ORF">SAMN05216578_103110</name>
</gene>
<dbReference type="Gene3D" id="3.20.20.80">
    <property type="entry name" value="Glycosidases"/>
    <property type="match status" value="1"/>
</dbReference>
<dbReference type="Proteomes" id="UP000242815">
    <property type="component" value="Unassembled WGS sequence"/>
</dbReference>
<accession>A0A1I6B440</accession>
<proteinExistence type="predicted"/>
<dbReference type="EMBL" id="FOYD01000003">
    <property type="protein sequence ID" value="SFQ75674.1"/>
    <property type="molecule type" value="Genomic_DNA"/>
</dbReference>
<dbReference type="SUPFAM" id="SSF51445">
    <property type="entry name" value="(Trans)glycosidases"/>
    <property type="match status" value="1"/>
</dbReference>
<dbReference type="OrthoDB" id="6962799at2"/>
<dbReference type="RefSeq" id="WP_090537948.1">
    <property type="nucleotide sequence ID" value="NZ_FOYD01000003.1"/>
</dbReference>
<evidence type="ECO:0000313" key="2">
    <source>
        <dbReference type="Proteomes" id="UP000242815"/>
    </source>
</evidence>